<dbReference type="Gene3D" id="1.20.950.20">
    <property type="entry name" value="Transmembrane di-heme cytochromes, Chain C"/>
    <property type="match status" value="1"/>
</dbReference>
<dbReference type="KEGG" id="daf:Desaf_0452"/>
<keyword evidence="1" id="KW-0472">Membrane</keyword>
<sequence>MHTFYDFITGPLLWISFLVFLAGSVYRLVYAYMEAKRRDQFVLVYWSWKHVLRSMAHWLVPYNTMRWRTTPVLTAVTFVFHILIFVVPIFLTAHVMLFNQWLGLSWPTLPEAVADILAIVVVLCCGYFIWRRWATPEVRYVTGWQDWFMVGTVLVTFLSGVLAYHQLGPYQIMLYLHILAGEAFLVMIPFTRAEHMLYGLFMRGYIASEFGAVRHCKDW</sequence>
<dbReference type="RefSeq" id="WP_014258653.1">
    <property type="nucleotide sequence ID" value="NC_016629.1"/>
</dbReference>
<dbReference type="STRING" id="690850.Desaf_0452"/>
<evidence type="ECO:0000256" key="1">
    <source>
        <dbReference type="SAM" id="Phobius"/>
    </source>
</evidence>
<accession>F3YUC4</accession>
<name>F3YUC4_DESAF</name>
<feature type="transmembrane region" description="Helical" evidence="1">
    <location>
        <begin position="146"/>
        <end position="166"/>
    </location>
</feature>
<organism evidence="2 3">
    <name type="scientific">Desulfocurvibacter africanus subsp. africanus str. Walvis Bay</name>
    <dbReference type="NCBI Taxonomy" id="690850"/>
    <lineage>
        <taxon>Bacteria</taxon>
        <taxon>Pseudomonadati</taxon>
        <taxon>Thermodesulfobacteriota</taxon>
        <taxon>Desulfovibrionia</taxon>
        <taxon>Desulfovibrionales</taxon>
        <taxon>Desulfovibrionaceae</taxon>
        <taxon>Desulfocurvibacter</taxon>
    </lineage>
</organism>
<dbReference type="AlphaFoldDB" id="F3YUC4"/>
<feature type="transmembrane region" description="Helical" evidence="1">
    <location>
        <begin position="12"/>
        <end position="30"/>
    </location>
</feature>
<protein>
    <recommendedName>
        <fullName evidence="4">Nitrate reductase</fullName>
    </recommendedName>
</protein>
<keyword evidence="1" id="KW-1133">Transmembrane helix</keyword>
<evidence type="ECO:0000313" key="2">
    <source>
        <dbReference type="EMBL" id="EGJ48806.1"/>
    </source>
</evidence>
<dbReference type="Proteomes" id="UP000007844">
    <property type="component" value="Chromosome"/>
</dbReference>
<gene>
    <name evidence="2" type="ORF">Desaf_0452</name>
</gene>
<proteinExistence type="predicted"/>
<dbReference type="HOGENOM" id="CLU_107083_0_0_7"/>
<reference evidence="2 3" key="1">
    <citation type="journal article" date="2011" name="J. Bacteriol.">
        <title>Genome sequence of the mercury-methylating and pleomorphic Desulfovibrio africanus Strain Walvis Bay.</title>
        <authorList>
            <person name="Brown S.D."/>
            <person name="Wall J.D."/>
            <person name="Kucken A.M."/>
            <person name="Gilmour C.C."/>
            <person name="Podar M."/>
            <person name="Brandt C.C."/>
            <person name="Teshima H."/>
            <person name="Detter J.C."/>
            <person name="Han C.S."/>
            <person name="Land M.L."/>
            <person name="Lucas S."/>
            <person name="Han J."/>
            <person name="Pennacchio L."/>
            <person name="Nolan M."/>
            <person name="Pitluck S."/>
            <person name="Woyke T."/>
            <person name="Goodwin L."/>
            <person name="Palumbo A.V."/>
            <person name="Elias D.A."/>
        </authorList>
    </citation>
    <scope>NUCLEOTIDE SEQUENCE [LARGE SCALE GENOMIC DNA]</scope>
    <source>
        <strain evidence="2 3">Walvis Bay</strain>
    </source>
</reference>
<keyword evidence="3" id="KW-1185">Reference proteome</keyword>
<evidence type="ECO:0000313" key="3">
    <source>
        <dbReference type="Proteomes" id="UP000007844"/>
    </source>
</evidence>
<dbReference type="InterPro" id="IPR036197">
    <property type="entry name" value="NarG-like_sf"/>
</dbReference>
<feature type="transmembrane region" description="Helical" evidence="1">
    <location>
        <begin position="72"/>
        <end position="96"/>
    </location>
</feature>
<keyword evidence="1" id="KW-0812">Transmembrane</keyword>
<evidence type="ECO:0008006" key="4">
    <source>
        <dbReference type="Google" id="ProtNLM"/>
    </source>
</evidence>
<dbReference type="NCBIfam" id="NF045723">
    <property type="entry name" value="memb_anch_TmcC"/>
    <property type="match status" value="1"/>
</dbReference>
<dbReference type="EMBL" id="CP003221">
    <property type="protein sequence ID" value="EGJ48806.1"/>
    <property type="molecule type" value="Genomic_DNA"/>
</dbReference>
<feature type="transmembrane region" description="Helical" evidence="1">
    <location>
        <begin position="116"/>
        <end position="134"/>
    </location>
</feature>
<dbReference type="SUPFAM" id="SSF103501">
    <property type="entry name" value="Respiratory nitrate reductase 1 gamma chain"/>
    <property type="match status" value="1"/>
</dbReference>
<feature type="transmembrane region" description="Helical" evidence="1">
    <location>
        <begin position="172"/>
        <end position="193"/>
    </location>
</feature>
<dbReference type="eggNOG" id="COG2181">
    <property type="taxonomic scope" value="Bacteria"/>
</dbReference>